<organism evidence="1">
    <name type="scientific">viral metagenome</name>
    <dbReference type="NCBI Taxonomy" id="1070528"/>
    <lineage>
        <taxon>unclassified sequences</taxon>
        <taxon>metagenomes</taxon>
        <taxon>organismal metagenomes</taxon>
    </lineage>
</organism>
<sequence length="361" mass="41976">MKYLAWDIGIKNLAYSTIDYDPEKKTKTIINWGVINLMDAADEEVKKIHLCCESSAKGDKCKVKAIFLFADDPTQGLCKKHKQMNKYKATNFLDLSHKITCCYQIKDKTIKDSESTSHSCGKTAMFCSKTNLNLSYCKQHLKVVQKKDKFEIYEIKITKKAKAMGQPMLKLAENLYSHLNKNQNDFLDVDEVIIENQPVLKNPTMKSIQILLYSWFVIHGTMPKKINDIHFFSASKKLEAYDDKDDEIGKTVSGNQYQMNKKKAVLYTTEMLKNNSKWKTFFETHKKKDDLADAYLTNCYYIDRKYNTQKDPKKDSKKDIQENTKIDPKVDLQMDLRTEEVKCGEVKKNKNKLMDFFAKKT</sequence>
<proteinExistence type="predicted"/>
<dbReference type="AlphaFoldDB" id="A0A6C0E6Z0"/>
<reference evidence="1" key="1">
    <citation type="journal article" date="2020" name="Nature">
        <title>Giant virus diversity and host interactions through global metagenomics.</title>
        <authorList>
            <person name="Schulz F."/>
            <person name="Roux S."/>
            <person name="Paez-Espino D."/>
            <person name="Jungbluth S."/>
            <person name="Walsh D.A."/>
            <person name="Denef V.J."/>
            <person name="McMahon K.D."/>
            <person name="Konstantinidis K.T."/>
            <person name="Eloe-Fadrosh E.A."/>
            <person name="Kyrpides N.C."/>
            <person name="Woyke T."/>
        </authorList>
    </citation>
    <scope>NUCLEOTIDE SEQUENCE</scope>
    <source>
        <strain evidence="1">GVMAG-M-3300023179-150</strain>
    </source>
</reference>
<protein>
    <recommendedName>
        <fullName evidence="2">Mitochondrial resolvase Ydc2 catalytic domain-containing protein</fullName>
    </recommendedName>
</protein>
<accession>A0A6C0E6Z0</accession>
<dbReference type="EMBL" id="MN739745">
    <property type="protein sequence ID" value="QHT24492.1"/>
    <property type="molecule type" value="Genomic_DNA"/>
</dbReference>
<dbReference type="SUPFAM" id="SSF53098">
    <property type="entry name" value="Ribonuclease H-like"/>
    <property type="match status" value="1"/>
</dbReference>
<evidence type="ECO:0008006" key="2">
    <source>
        <dbReference type="Google" id="ProtNLM"/>
    </source>
</evidence>
<name>A0A6C0E6Z0_9ZZZZ</name>
<dbReference type="InterPro" id="IPR012337">
    <property type="entry name" value="RNaseH-like_sf"/>
</dbReference>
<evidence type="ECO:0000313" key="1">
    <source>
        <dbReference type="EMBL" id="QHT24492.1"/>
    </source>
</evidence>